<dbReference type="VEuPathDB" id="VectorBase:ASIC010711"/>
<dbReference type="EnsemblMetazoa" id="ASIC010711-RA">
    <property type="protein sequence ID" value="ASIC010711-PA"/>
    <property type="gene ID" value="ASIC010711"/>
</dbReference>
<evidence type="ECO:0000313" key="3">
    <source>
        <dbReference type="Proteomes" id="UP000030765"/>
    </source>
</evidence>
<evidence type="ECO:0000313" key="2">
    <source>
        <dbReference type="EnsemblMetazoa" id="ASIC010711-PA"/>
    </source>
</evidence>
<evidence type="ECO:0000313" key="1">
    <source>
        <dbReference type="EMBL" id="KFB43037.1"/>
    </source>
</evidence>
<proteinExistence type="predicted"/>
<organism evidence="1">
    <name type="scientific">Anopheles sinensis</name>
    <name type="common">Mosquito</name>
    <dbReference type="NCBI Taxonomy" id="74873"/>
    <lineage>
        <taxon>Eukaryota</taxon>
        <taxon>Metazoa</taxon>
        <taxon>Ecdysozoa</taxon>
        <taxon>Arthropoda</taxon>
        <taxon>Hexapoda</taxon>
        <taxon>Insecta</taxon>
        <taxon>Pterygota</taxon>
        <taxon>Neoptera</taxon>
        <taxon>Endopterygota</taxon>
        <taxon>Diptera</taxon>
        <taxon>Nematocera</taxon>
        <taxon>Culicoidea</taxon>
        <taxon>Culicidae</taxon>
        <taxon>Anophelinae</taxon>
        <taxon>Anopheles</taxon>
    </lineage>
</organism>
<dbReference type="Proteomes" id="UP000030765">
    <property type="component" value="Unassembled WGS sequence"/>
</dbReference>
<dbReference type="AlphaFoldDB" id="A0A084VYJ3"/>
<name>A0A084VYJ3_ANOSI</name>
<reference evidence="2" key="2">
    <citation type="submission" date="2020-05" db="UniProtKB">
        <authorList>
            <consortium name="EnsemblMetazoa"/>
        </authorList>
    </citation>
    <scope>IDENTIFICATION</scope>
</reference>
<keyword evidence="3" id="KW-1185">Reference proteome</keyword>
<protein>
    <submittedName>
        <fullName evidence="1 2">Uncharacterized protein</fullName>
    </submittedName>
</protein>
<reference evidence="1 3" key="1">
    <citation type="journal article" date="2014" name="BMC Genomics">
        <title>Genome sequence of Anopheles sinensis provides insight into genetics basis of mosquito competence for malaria parasites.</title>
        <authorList>
            <person name="Zhou D."/>
            <person name="Zhang D."/>
            <person name="Ding G."/>
            <person name="Shi L."/>
            <person name="Hou Q."/>
            <person name="Ye Y."/>
            <person name="Xu Y."/>
            <person name="Zhou H."/>
            <person name="Xiong C."/>
            <person name="Li S."/>
            <person name="Yu J."/>
            <person name="Hong S."/>
            <person name="Yu X."/>
            <person name="Zou P."/>
            <person name="Chen C."/>
            <person name="Chang X."/>
            <person name="Wang W."/>
            <person name="Lv Y."/>
            <person name="Sun Y."/>
            <person name="Ma L."/>
            <person name="Shen B."/>
            <person name="Zhu C."/>
        </authorList>
    </citation>
    <scope>NUCLEOTIDE SEQUENCE [LARGE SCALE GENOMIC DNA]</scope>
</reference>
<dbReference type="EMBL" id="KE525231">
    <property type="protein sequence ID" value="KFB43037.1"/>
    <property type="molecule type" value="Genomic_DNA"/>
</dbReference>
<gene>
    <name evidence="1" type="ORF">ZHAS_00010711</name>
</gene>
<dbReference type="EMBL" id="ATLV01018370">
    <property type="status" value="NOT_ANNOTATED_CDS"/>
    <property type="molecule type" value="Genomic_DNA"/>
</dbReference>
<sequence>MVASPVGRISTTFVLRCGQEEAEEFENVGVTNDDGPGLCISPFTGGSGVRASCKALGSKPTMAIRPKAA</sequence>
<accession>A0A084VYJ3</accession>